<keyword evidence="1" id="KW-1133">Transmembrane helix</keyword>
<keyword evidence="2" id="KW-0732">Signal</keyword>
<feature type="transmembrane region" description="Helical" evidence="1">
    <location>
        <begin position="177"/>
        <end position="200"/>
    </location>
</feature>
<feature type="domain" description="Immunoglobulin V-set" evidence="3">
    <location>
        <begin position="29"/>
        <end position="137"/>
    </location>
</feature>
<evidence type="ECO:0000259" key="3">
    <source>
        <dbReference type="Pfam" id="PF07686"/>
    </source>
</evidence>
<sequence>MTTFHIVLIVIILLKVPLQAFCRVWVDQNPVVTGTLGQKVSMGCRVLSDSGELITGCRAEWYINSATHGQRKVWREMGDLPRFKGRFQKTYDQNTTDTNILMIWLELNDIGNYFCILQCCVNGKDKQYHGNGTRLLISEAKPTPYGLIFTSVIPGNTTKKMHILGAEEENTSEMQLFYFYAFLAVKLLVIIVLGGLNQLLKMSFK</sequence>
<keyword evidence="4" id="KW-1185">Reference proteome</keyword>
<proteinExistence type="predicted"/>
<dbReference type="Proteomes" id="UP001652741">
    <property type="component" value="Chromosome ssa02"/>
</dbReference>
<dbReference type="SUPFAM" id="SSF48726">
    <property type="entry name" value="Immunoglobulin"/>
    <property type="match status" value="1"/>
</dbReference>
<evidence type="ECO:0000313" key="4">
    <source>
        <dbReference type="Proteomes" id="UP001652741"/>
    </source>
</evidence>
<name>A0ABM3DDN9_SALSA</name>
<dbReference type="InterPro" id="IPR013783">
    <property type="entry name" value="Ig-like_fold"/>
</dbReference>
<feature type="signal peptide" evidence="2">
    <location>
        <begin position="1"/>
        <end position="20"/>
    </location>
</feature>
<protein>
    <submittedName>
        <fullName evidence="5">Uncharacterized protein isoform X1</fullName>
    </submittedName>
</protein>
<keyword evidence="1" id="KW-0472">Membrane</keyword>
<dbReference type="InterPro" id="IPR036179">
    <property type="entry name" value="Ig-like_dom_sf"/>
</dbReference>
<dbReference type="InterPro" id="IPR013106">
    <property type="entry name" value="Ig_V-set"/>
</dbReference>
<dbReference type="Pfam" id="PF07686">
    <property type="entry name" value="V-set"/>
    <property type="match status" value="1"/>
</dbReference>
<reference evidence="5" key="1">
    <citation type="submission" date="2025-08" db="UniProtKB">
        <authorList>
            <consortium name="RefSeq"/>
        </authorList>
    </citation>
    <scope>IDENTIFICATION</scope>
</reference>
<dbReference type="RefSeq" id="XP_045556912.1">
    <property type="nucleotide sequence ID" value="XM_045700956.1"/>
</dbReference>
<accession>A0ABM3DDN9</accession>
<feature type="chain" id="PRO_5045156283" evidence="2">
    <location>
        <begin position="21"/>
        <end position="205"/>
    </location>
</feature>
<dbReference type="Gene3D" id="2.60.40.10">
    <property type="entry name" value="Immunoglobulins"/>
    <property type="match status" value="1"/>
</dbReference>
<evidence type="ECO:0000256" key="1">
    <source>
        <dbReference type="SAM" id="Phobius"/>
    </source>
</evidence>
<keyword evidence="1" id="KW-0812">Transmembrane</keyword>
<evidence type="ECO:0000313" key="5">
    <source>
        <dbReference type="RefSeq" id="XP_045556912.1"/>
    </source>
</evidence>
<organism evidence="4 5">
    <name type="scientific">Salmo salar</name>
    <name type="common">Atlantic salmon</name>
    <dbReference type="NCBI Taxonomy" id="8030"/>
    <lineage>
        <taxon>Eukaryota</taxon>
        <taxon>Metazoa</taxon>
        <taxon>Chordata</taxon>
        <taxon>Craniata</taxon>
        <taxon>Vertebrata</taxon>
        <taxon>Euteleostomi</taxon>
        <taxon>Actinopterygii</taxon>
        <taxon>Neopterygii</taxon>
        <taxon>Teleostei</taxon>
        <taxon>Protacanthopterygii</taxon>
        <taxon>Salmoniformes</taxon>
        <taxon>Salmonidae</taxon>
        <taxon>Salmoninae</taxon>
        <taxon>Salmo</taxon>
    </lineage>
</organism>
<dbReference type="GeneID" id="123728708"/>
<gene>
    <name evidence="5" type="primary">LOC123728708</name>
</gene>
<evidence type="ECO:0000256" key="2">
    <source>
        <dbReference type="SAM" id="SignalP"/>
    </source>
</evidence>